<feature type="region of interest" description="Disordered" evidence="1">
    <location>
        <begin position="1"/>
        <end position="23"/>
    </location>
</feature>
<evidence type="ECO:0000256" key="1">
    <source>
        <dbReference type="SAM" id="MobiDB-lite"/>
    </source>
</evidence>
<gene>
    <name evidence="2" type="ORF">SAMN04489809_2059</name>
</gene>
<sequence length="88" mass="9599">MPETRPTEQRRTGFTSMPHALGRGGREDIVWEALERVDGKPAPAIGVMQAAMGTEAQIRLTADVIRAYLDAHGLRDTREWAARQGGAA</sequence>
<name>A0A1H1SYI4_9MICO</name>
<reference evidence="2 3" key="1">
    <citation type="submission" date="2016-10" db="EMBL/GenBank/DDBJ databases">
        <authorList>
            <person name="de Groot N.N."/>
        </authorList>
    </citation>
    <scope>NUCLEOTIDE SEQUENCE [LARGE SCALE GENOMIC DNA]</scope>
    <source>
        <strain evidence="2 3">DSM 15019</strain>
    </source>
</reference>
<organism evidence="2 3">
    <name type="scientific">Microbacterium paraoxydans</name>
    <dbReference type="NCBI Taxonomy" id="199592"/>
    <lineage>
        <taxon>Bacteria</taxon>
        <taxon>Bacillati</taxon>
        <taxon>Actinomycetota</taxon>
        <taxon>Actinomycetes</taxon>
        <taxon>Micrococcales</taxon>
        <taxon>Microbacteriaceae</taxon>
        <taxon>Microbacterium</taxon>
    </lineage>
</organism>
<evidence type="ECO:0000313" key="3">
    <source>
        <dbReference type="Proteomes" id="UP000182126"/>
    </source>
</evidence>
<protein>
    <submittedName>
        <fullName evidence="2">Uncharacterized protein</fullName>
    </submittedName>
</protein>
<accession>A0A1H1SYI4</accession>
<dbReference type="GeneID" id="36299152"/>
<dbReference type="AlphaFoldDB" id="A0A1H1SYI4"/>
<proteinExistence type="predicted"/>
<dbReference type="RefSeq" id="WP_060923313.1">
    <property type="nucleotide sequence ID" value="NZ_CBDRLI010000001.1"/>
</dbReference>
<feature type="compositionally biased region" description="Basic and acidic residues" evidence="1">
    <location>
        <begin position="1"/>
        <end position="11"/>
    </location>
</feature>
<evidence type="ECO:0000313" key="2">
    <source>
        <dbReference type="EMBL" id="SDS52958.1"/>
    </source>
</evidence>
<dbReference type="Proteomes" id="UP000182126">
    <property type="component" value="Chromosome I"/>
</dbReference>
<dbReference type="EMBL" id="LT629770">
    <property type="protein sequence ID" value="SDS52958.1"/>
    <property type="molecule type" value="Genomic_DNA"/>
</dbReference>